<gene>
    <name evidence="2" type="ORF">GS660_02000</name>
</gene>
<reference evidence="2 3" key="1">
    <citation type="submission" date="2020-01" db="EMBL/GenBank/DDBJ databases">
        <title>Frigidibacter albus SP32T (=CGMCC 1.13995T).</title>
        <authorList>
            <person name="Liao X."/>
        </authorList>
    </citation>
    <scope>NUCLEOTIDE SEQUENCE [LARGE SCALE GENOMIC DNA]</scope>
    <source>
        <strain evidence="2 3">SP32</strain>
    </source>
</reference>
<proteinExistence type="predicted"/>
<evidence type="ECO:0008006" key="4">
    <source>
        <dbReference type="Google" id="ProtNLM"/>
    </source>
</evidence>
<keyword evidence="1" id="KW-0732">Signal</keyword>
<organism evidence="2 3">
    <name type="scientific">Frigidibacter albus</name>
    <dbReference type="NCBI Taxonomy" id="1465486"/>
    <lineage>
        <taxon>Bacteria</taxon>
        <taxon>Pseudomonadati</taxon>
        <taxon>Pseudomonadota</taxon>
        <taxon>Alphaproteobacteria</taxon>
        <taxon>Rhodobacterales</taxon>
        <taxon>Paracoccaceae</taxon>
        <taxon>Frigidibacter</taxon>
    </lineage>
</organism>
<protein>
    <recommendedName>
        <fullName evidence="4">Porin</fullName>
    </recommendedName>
</protein>
<dbReference type="AlphaFoldDB" id="A0A6L8VC17"/>
<dbReference type="OrthoDB" id="7853806at2"/>
<evidence type="ECO:0000313" key="3">
    <source>
        <dbReference type="Proteomes" id="UP000477083"/>
    </source>
</evidence>
<dbReference type="EMBL" id="WWNR01000001">
    <property type="protein sequence ID" value="MZQ87868.1"/>
    <property type="molecule type" value="Genomic_DNA"/>
</dbReference>
<name>A0A6L8VC17_9RHOB</name>
<feature type="signal peptide" evidence="1">
    <location>
        <begin position="1"/>
        <end position="30"/>
    </location>
</feature>
<evidence type="ECO:0000256" key="1">
    <source>
        <dbReference type="SAM" id="SignalP"/>
    </source>
</evidence>
<accession>A0A6L8VC17</accession>
<feature type="chain" id="PRO_5026662681" description="Porin" evidence="1">
    <location>
        <begin position="31"/>
        <end position="336"/>
    </location>
</feature>
<sequence>MQPETSRRQRMRSLALGLAIGMAAALPAAALTPLQEGVYARGGVEVEHLRFGDEDATGAYLDFDIGIATGTVFGLPVGVELGAEGFSEADGESAFYGAATFDTGLGVVGVGVPRFALDKYVSTPKLGGFRLIEVIDLGLIDGRGVSGLYYLTSSDIPYGISYDLAGENFGLGLSYHEYDDEDGTSVIQAAGNVRAGLMVFGAGGEYLDSRAGDAEFYTASIALQTEWFDLGAQHSRLQTTIDFGELITDDFGEALDELGVGSLAVTGEVDATKLWATWRPIQRLDLTASYVAFDGGNEELYGLNARYNLAGMFVEGGAVDGFGNEPLYSASVGFDF</sequence>
<dbReference type="RefSeq" id="WP_161342855.1">
    <property type="nucleotide sequence ID" value="NZ_BMGW01000001.1"/>
</dbReference>
<comment type="caution">
    <text evidence="2">The sequence shown here is derived from an EMBL/GenBank/DDBJ whole genome shotgun (WGS) entry which is preliminary data.</text>
</comment>
<evidence type="ECO:0000313" key="2">
    <source>
        <dbReference type="EMBL" id="MZQ87868.1"/>
    </source>
</evidence>
<dbReference type="InterPro" id="IPR006311">
    <property type="entry name" value="TAT_signal"/>
</dbReference>
<keyword evidence="3" id="KW-1185">Reference proteome</keyword>
<dbReference type="Proteomes" id="UP000477083">
    <property type="component" value="Unassembled WGS sequence"/>
</dbReference>
<dbReference type="PROSITE" id="PS51318">
    <property type="entry name" value="TAT"/>
    <property type="match status" value="1"/>
</dbReference>